<dbReference type="SUPFAM" id="SSF143100">
    <property type="entry name" value="TTHA1013/TTHA0281-like"/>
    <property type="match status" value="1"/>
</dbReference>
<dbReference type="AlphaFoldDB" id="A0A495J0H1"/>
<evidence type="ECO:0008006" key="3">
    <source>
        <dbReference type="Google" id="ProtNLM"/>
    </source>
</evidence>
<protein>
    <recommendedName>
        <fullName evidence="3">2-oxoisovalerate dehydrogenase</fullName>
    </recommendedName>
</protein>
<reference evidence="1 2" key="1">
    <citation type="submission" date="2018-10" db="EMBL/GenBank/DDBJ databases">
        <title>Genomic Encyclopedia of Archaeal and Bacterial Type Strains, Phase II (KMG-II): from individual species to whole genera.</title>
        <authorList>
            <person name="Goeker M."/>
        </authorList>
    </citation>
    <scope>NUCLEOTIDE SEQUENCE [LARGE SCALE GENOMIC DNA]</scope>
    <source>
        <strain evidence="1 2">DSM 18602</strain>
    </source>
</reference>
<dbReference type="EMBL" id="RBKU01000001">
    <property type="protein sequence ID" value="RKR82475.1"/>
    <property type="molecule type" value="Genomic_DNA"/>
</dbReference>
<gene>
    <name evidence="1" type="ORF">BDD43_2658</name>
</gene>
<name>A0A495J0H1_9SPHI</name>
<evidence type="ECO:0000313" key="1">
    <source>
        <dbReference type="EMBL" id="RKR82475.1"/>
    </source>
</evidence>
<accession>A0A495J0H1</accession>
<proteinExistence type="predicted"/>
<dbReference type="OrthoDB" id="9805307at2"/>
<dbReference type="Gene3D" id="3.30.160.250">
    <property type="match status" value="1"/>
</dbReference>
<comment type="caution">
    <text evidence="1">The sequence shown here is derived from an EMBL/GenBank/DDBJ whole genome shotgun (WGS) entry which is preliminary data.</text>
</comment>
<dbReference type="InterPro" id="IPR035069">
    <property type="entry name" value="TTHA1013/TTHA0281-like"/>
</dbReference>
<dbReference type="RefSeq" id="WP_121198074.1">
    <property type="nucleotide sequence ID" value="NZ_RBKU01000001.1"/>
</dbReference>
<keyword evidence="2" id="KW-1185">Reference proteome</keyword>
<dbReference type="Proteomes" id="UP000268007">
    <property type="component" value="Unassembled WGS sequence"/>
</dbReference>
<evidence type="ECO:0000313" key="2">
    <source>
        <dbReference type="Proteomes" id="UP000268007"/>
    </source>
</evidence>
<sequence length="69" mass="7878">MNELFFLVEEAIEGGYTARALGEAIFTEGETMDELKANIREAVHCHYDEDAIIPKVIRLHLVKEEIITM</sequence>
<organism evidence="1 2">
    <name type="scientific">Mucilaginibacter gracilis</name>
    <dbReference type="NCBI Taxonomy" id="423350"/>
    <lineage>
        <taxon>Bacteria</taxon>
        <taxon>Pseudomonadati</taxon>
        <taxon>Bacteroidota</taxon>
        <taxon>Sphingobacteriia</taxon>
        <taxon>Sphingobacteriales</taxon>
        <taxon>Sphingobacteriaceae</taxon>
        <taxon>Mucilaginibacter</taxon>
    </lineage>
</organism>